<feature type="compositionally biased region" description="Acidic residues" evidence="1">
    <location>
        <begin position="402"/>
        <end position="414"/>
    </location>
</feature>
<evidence type="ECO:0000313" key="2">
    <source>
        <dbReference type="EMBL" id="GBG64077.1"/>
    </source>
</evidence>
<evidence type="ECO:0000313" key="3">
    <source>
        <dbReference type="Proteomes" id="UP000265515"/>
    </source>
</evidence>
<dbReference type="Proteomes" id="UP000265515">
    <property type="component" value="Unassembled WGS sequence"/>
</dbReference>
<name>A0A388K220_CHABU</name>
<feature type="compositionally biased region" description="Pro residues" evidence="1">
    <location>
        <begin position="16"/>
        <end position="46"/>
    </location>
</feature>
<evidence type="ECO:0000256" key="1">
    <source>
        <dbReference type="SAM" id="MobiDB-lite"/>
    </source>
</evidence>
<gene>
    <name evidence="2" type="ORF">CBR_g40524</name>
</gene>
<feature type="compositionally biased region" description="Polar residues" evidence="1">
    <location>
        <begin position="63"/>
        <end position="83"/>
    </location>
</feature>
<organism evidence="2 3">
    <name type="scientific">Chara braunii</name>
    <name type="common">Braun's stonewort</name>
    <dbReference type="NCBI Taxonomy" id="69332"/>
    <lineage>
        <taxon>Eukaryota</taxon>
        <taxon>Viridiplantae</taxon>
        <taxon>Streptophyta</taxon>
        <taxon>Charophyceae</taxon>
        <taxon>Charales</taxon>
        <taxon>Characeae</taxon>
        <taxon>Chara</taxon>
    </lineage>
</organism>
<dbReference type="AlphaFoldDB" id="A0A388K220"/>
<feature type="compositionally biased region" description="Basic residues" evidence="1">
    <location>
        <begin position="219"/>
        <end position="233"/>
    </location>
</feature>
<feature type="region of interest" description="Disordered" evidence="1">
    <location>
        <begin position="187"/>
        <end position="271"/>
    </location>
</feature>
<proteinExistence type="predicted"/>
<feature type="region of interest" description="Disordered" evidence="1">
    <location>
        <begin position="397"/>
        <end position="433"/>
    </location>
</feature>
<feature type="region of interest" description="Disordered" evidence="1">
    <location>
        <begin position="1"/>
        <end position="90"/>
    </location>
</feature>
<keyword evidence="3" id="KW-1185">Reference proteome</keyword>
<dbReference type="Gramene" id="GBG64077">
    <property type="protein sequence ID" value="GBG64077"/>
    <property type="gene ID" value="CBR_g40524"/>
</dbReference>
<feature type="region of interest" description="Disordered" evidence="1">
    <location>
        <begin position="113"/>
        <end position="139"/>
    </location>
</feature>
<comment type="caution">
    <text evidence="2">The sequence shown here is derived from an EMBL/GenBank/DDBJ whole genome shotgun (WGS) entry which is preliminary data.</text>
</comment>
<reference evidence="2 3" key="1">
    <citation type="journal article" date="2018" name="Cell">
        <title>The Chara Genome: Secondary Complexity and Implications for Plant Terrestrialization.</title>
        <authorList>
            <person name="Nishiyama T."/>
            <person name="Sakayama H."/>
            <person name="Vries J.D."/>
            <person name="Buschmann H."/>
            <person name="Saint-Marcoux D."/>
            <person name="Ullrich K.K."/>
            <person name="Haas F.B."/>
            <person name="Vanderstraeten L."/>
            <person name="Becker D."/>
            <person name="Lang D."/>
            <person name="Vosolsobe S."/>
            <person name="Rombauts S."/>
            <person name="Wilhelmsson P.K.I."/>
            <person name="Janitza P."/>
            <person name="Kern R."/>
            <person name="Heyl A."/>
            <person name="Rumpler F."/>
            <person name="Villalobos L.I.A.C."/>
            <person name="Clay J.M."/>
            <person name="Skokan R."/>
            <person name="Toyoda A."/>
            <person name="Suzuki Y."/>
            <person name="Kagoshima H."/>
            <person name="Schijlen E."/>
            <person name="Tajeshwar N."/>
            <person name="Catarino B."/>
            <person name="Hetherington A.J."/>
            <person name="Saltykova A."/>
            <person name="Bonnot C."/>
            <person name="Breuninger H."/>
            <person name="Symeonidi A."/>
            <person name="Radhakrishnan G.V."/>
            <person name="Van Nieuwerburgh F."/>
            <person name="Deforce D."/>
            <person name="Chang C."/>
            <person name="Karol K.G."/>
            <person name="Hedrich R."/>
            <person name="Ulvskov P."/>
            <person name="Glockner G."/>
            <person name="Delwiche C.F."/>
            <person name="Petrasek J."/>
            <person name="Van de Peer Y."/>
            <person name="Friml J."/>
            <person name="Beilby M."/>
            <person name="Dolan L."/>
            <person name="Kohara Y."/>
            <person name="Sugano S."/>
            <person name="Fujiyama A."/>
            <person name="Delaux P.-M."/>
            <person name="Quint M."/>
            <person name="TheiBen G."/>
            <person name="Hagemann M."/>
            <person name="Harholt J."/>
            <person name="Dunand C."/>
            <person name="Zachgo S."/>
            <person name="Langdale J."/>
            <person name="Maumus F."/>
            <person name="Straeten D.V.D."/>
            <person name="Gould S.B."/>
            <person name="Rensing S.A."/>
        </authorList>
    </citation>
    <scope>NUCLEOTIDE SEQUENCE [LARGE SCALE GENOMIC DNA]</scope>
    <source>
        <strain evidence="2 3">S276</strain>
    </source>
</reference>
<sequence length="433" mass="47201">MDYQTPPASVGATAQPPNPSPAPPMTAPPTGYPPVTAPPTRYPPYPYGWALPLAQPAPPPTWQYGQQNQNYTPAPRQNQSANSFPGPGNRAWFTREHLELIEKWKNRDILDEAKKKTEDSGECSKSVATKKAKGKAKASTDYGEQCLKNWLASNFGPSLKRIFGKLDAVDKKNKEADIERDKVIKRLADLEAGNKNPNGEGGSNEKRKRIVGANSPMAKRQRSRTRSRSRGIKMRQPSILVSSDEEGKAKEPQGATIEGDPEGTKKASESAVKLEDVMKMLVVIAGKENVDNANDGTKGEMSGTAKSSAVHNEVATNEEESENSKDDGCKLKVNKASGVSGGKNEVGIVEYMRQRLDHYMKMNGRKLKSLCAKRNVKWERKDKGACELAKQDTDEFTKLINGDDELTGDDESDSGTEHAGSEEEDGSDGVPGN</sequence>
<accession>A0A388K220</accession>
<feature type="compositionally biased region" description="Basic and acidic residues" evidence="1">
    <location>
        <begin position="262"/>
        <end position="271"/>
    </location>
</feature>
<protein>
    <submittedName>
        <fullName evidence="2">Uncharacterized protein</fullName>
    </submittedName>
</protein>
<dbReference type="EMBL" id="BFEA01000046">
    <property type="protein sequence ID" value="GBG64077.1"/>
    <property type="molecule type" value="Genomic_DNA"/>
</dbReference>
<feature type="region of interest" description="Disordered" evidence="1">
    <location>
        <begin position="288"/>
        <end position="342"/>
    </location>
</feature>